<dbReference type="InterPro" id="IPR028979">
    <property type="entry name" value="Ser_kin/Pase_Hpr-like_N_sf"/>
</dbReference>
<name>A0ABZ2Y4J4_9FIRM</name>
<evidence type="ECO:0000313" key="1">
    <source>
        <dbReference type="EMBL" id="WZL70130.1"/>
    </source>
</evidence>
<sequence length="111" mass="11658">MIVKELMEALGLTIVAGENGVDKEITTGYVGDLLSCVMAGAKPGAVWVTIQSHVNIVAVASLLNLSCIIVAEGAHVEKDTIEKANDEDIAVFSSDLTAFELVKKLTEIGIS</sequence>
<reference evidence="1 2" key="1">
    <citation type="submission" date="2023-03" db="EMBL/GenBank/DDBJ databases">
        <title>Novel Species.</title>
        <authorList>
            <person name="Ma S."/>
        </authorList>
    </citation>
    <scope>NUCLEOTIDE SEQUENCE [LARGE SCALE GENOMIC DNA]</scope>
    <source>
        <strain evidence="1 2">LIND6LT2</strain>
    </source>
</reference>
<protein>
    <submittedName>
        <fullName evidence="1">AraC family transcriptional regulator</fullName>
    </submittedName>
</protein>
<dbReference type="Proteomes" id="UP001486565">
    <property type="component" value="Chromosome"/>
</dbReference>
<accession>A0ABZ2Y4J4</accession>
<dbReference type="RefSeq" id="WP_341877093.1">
    <property type="nucleotide sequence ID" value="NZ_CP121687.1"/>
</dbReference>
<keyword evidence="2" id="KW-1185">Reference proteome</keyword>
<dbReference type="Gene3D" id="3.40.1390.20">
    <property type="entry name" value="HprK N-terminal domain-like"/>
    <property type="match status" value="1"/>
</dbReference>
<organism evidence="1 2">
    <name type="scientific">Defluviitalea saccharophila</name>
    <dbReference type="NCBI Taxonomy" id="879970"/>
    <lineage>
        <taxon>Bacteria</taxon>
        <taxon>Bacillati</taxon>
        <taxon>Bacillota</taxon>
        <taxon>Clostridia</taxon>
        <taxon>Lachnospirales</taxon>
        <taxon>Defluviitaleaceae</taxon>
        <taxon>Defluviitalea</taxon>
    </lineage>
</organism>
<gene>
    <name evidence="1" type="ORF">QBE51_00970</name>
</gene>
<dbReference type="SUPFAM" id="SSF75138">
    <property type="entry name" value="HprK N-terminal domain-like"/>
    <property type="match status" value="1"/>
</dbReference>
<proteinExistence type="predicted"/>
<dbReference type="EMBL" id="CP121687">
    <property type="protein sequence ID" value="WZL70130.1"/>
    <property type="molecule type" value="Genomic_DNA"/>
</dbReference>
<evidence type="ECO:0000313" key="2">
    <source>
        <dbReference type="Proteomes" id="UP001486565"/>
    </source>
</evidence>